<evidence type="ECO:0000313" key="3">
    <source>
        <dbReference type="Proteomes" id="UP000621898"/>
    </source>
</evidence>
<evidence type="ECO:0000256" key="1">
    <source>
        <dbReference type="SAM" id="Phobius"/>
    </source>
</evidence>
<keyword evidence="1" id="KW-1133">Transmembrane helix</keyword>
<proteinExistence type="predicted"/>
<sequence>MVTLTHAKWLRMAYIHTINSLYFCVFTTLICSGLISPAYATSATPSTQPSSKFVLGDYDKEPRLNGRVDTDRLVTKLVDLNANTYMWLIAHGTNDWQDLAIFLPKAEKAGITVWVYLVPPSETPAQGSTFHYPEPFRLDYIKWAQEIARLSLSHPNLKGYVIDDFWRNIVPSKEVHSKKFTPDYIHKMVEAGKAINPKIKFYPLMYFTHQMDDEQFINTWSQLIDGVVAAYPANRAAVENSLALLRKKSLPMIVMVSGDESTLERFNHVAGTPENIAAGAQAMTEMAQDGLIEGVVTYCLDKRDGSKTFEAVKRIFGAAAKH</sequence>
<accession>A0ABQ2ZZG8</accession>
<name>A0ABQ2ZZG8_9GAMM</name>
<reference evidence="3" key="1">
    <citation type="journal article" date="2019" name="Int. J. Syst. Evol. Microbiol.">
        <title>The Global Catalogue of Microorganisms (GCM) 10K type strain sequencing project: providing services to taxonomists for standard genome sequencing and annotation.</title>
        <authorList>
            <consortium name="The Broad Institute Genomics Platform"/>
            <consortium name="The Broad Institute Genome Sequencing Center for Infectious Disease"/>
            <person name="Wu L."/>
            <person name="Ma J."/>
        </authorList>
    </citation>
    <scope>NUCLEOTIDE SEQUENCE [LARGE SCALE GENOMIC DNA]</scope>
    <source>
        <strain evidence="3">KCTC 22232</strain>
    </source>
</reference>
<keyword evidence="3" id="KW-1185">Reference proteome</keyword>
<keyword evidence="1" id="KW-0472">Membrane</keyword>
<organism evidence="2 3">
    <name type="scientific">Rhodanobacter panaciterrae</name>
    <dbReference type="NCBI Taxonomy" id="490572"/>
    <lineage>
        <taxon>Bacteria</taxon>
        <taxon>Pseudomonadati</taxon>
        <taxon>Pseudomonadota</taxon>
        <taxon>Gammaproteobacteria</taxon>
        <taxon>Lysobacterales</taxon>
        <taxon>Rhodanobacteraceae</taxon>
        <taxon>Rhodanobacter</taxon>
    </lineage>
</organism>
<feature type="transmembrane region" description="Helical" evidence="1">
    <location>
        <begin position="21"/>
        <end position="40"/>
    </location>
</feature>
<protein>
    <submittedName>
        <fullName evidence="2">Uncharacterized protein</fullName>
    </submittedName>
</protein>
<dbReference type="InterPro" id="IPR017853">
    <property type="entry name" value="GH"/>
</dbReference>
<gene>
    <name evidence="2" type="ORF">GCM10008098_20660</name>
</gene>
<dbReference type="EMBL" id="BMXT01000002">
    <property type="protein sequence ID" value="GGY27456.1"/>
    <property type="molecule type" value="Genomic_DNA"/>
</dbReference>
<dbReference type="SUPFAM" id="SSF51445">
    <property type="entry name" value="(Trans)glycosidases"/>
    <property type="match status" value="1"/>
</dbReference>
<keyword evidence="1" id="KW-0812">Transmembrane</keyword>
<comment type="caution">
    <text evidence="2">The sequence shown here is derived from an EMBL/GenBank/DDBJ whole genome shotgun (WGS) entry which is preliminary data.</text>
</comment>
<dbReference type="Proteomes" id="UP000621898">
    <property type="component" value="Unassembled WGS sequence"/>
</dbReference>
<evidence type="ECO:0000313" key="2">
    <source>
        <dbReference type="EMBL" id="GGY27456.1"/>
    </source>
</evidence>